<keyword evidence="2" id="KW-0449">Lipoprotein</keyword>
<name>A0A250KZ75_9GAMM</name>
<dbReference type="OrthoDB" id="8547342at2"/>
<sequence length="117" mass="12794">MKADVGKWALVVFVMALATGCTSIRARTEVLENEWTVYPGVRQDVKEMSDIFGGERSAPAWLNGLVTTVLVFDLPFSALFDTFVLPYDLHRSGSASASEMPDDSSPRSPPPESPETE</sequence>
<dbReference type="AlphaFoldDB" id="A0A250KZ75"/>
<dbReference type="EMBL" id="AP017928">
    <property type="protein sequence ID" value="BBA35089.1"/>
    <property type="molecule type" value="Genomic_DNA"/>
</dbReference>
<dbReference type="KEGG" id="mmai:sS8_3146"/>
<feature type="compositionally biased region" description="Pro residues" evidence="1">
    <location>
        <begin position="107"/>
        <end position="117"/>
    </location>
</feature>
<organism evidence="2 3">
    <name type="scientific">Methylocaldum marinum</name>
    <dbReference type="NCBI Taxonomy" id="1432792"/>
    <lineage>
        <taxon>Bacteria</taxon>
        <taxon>Pseudomonadati</taxon>
        <taxon>Pseudomonadota</taxon>
        <taxon>Gammaproteobacteria</taxon>
        <taxon>Methylococcales</taxon>
        <taxon>Methylococcaceae</taxon>
        <taxon>Methylocaldum</taxon>
    </lineage>
</organism>
<evidence type="ECO:0000256" key="1">
    <source>
        <dbReference type="SAM" id="MobiDB-lite"/>
    </source>
</evidence>
<feature type="region of interest" description="Disordered" evidence="1">
    <location>
        <begin position="93"/>
        <end position="117"/>
    </location>
</feature>
<keyword evidence="3" id="KW-1185">Reference proteome</keyword>
<dbReference type="RefSeq" id="WP_119630357.1">
    <property type="nucleotide sequence ID" value="NZ_AP017928.1"/>
</dbReference>
<gene>
    <name evidence="2" type="ORF">sS8_3146</name>
</gene>
<proteinExistence type="predicted"/>
<evidence type="ECO:0000313" key="2">
    <source>
        <dbReference type="EMBL" id="BBA35089.1"/>
    </source>
</evidence>
<dbReference type="Pfam" id="PF07119">
    <property type="entry name" value="DUF1375"/>
    <property type="match status" value="1"/>
</dbReference>
<dbReference type="Proteomes" id="UP000266313">
    <property type="component" value="Chromosome"/>
</dbReference>
<protein>
    <submittedName>
        <fullName evidence="2">Putative periplasmic lipoprotein</fullName>
    </submittedName>
</protein>
<evidence type="ECO:0000313" key="3">
    <source>
        <dbReference type="Proteomes" id="UP000266313"/>
    </source>
</evidence>
<reference evidence="2 3" key="1">
    <citation type="submission" date="2016-12" db="EMBL/GenBank/DDBJ databases">
        <title>Genome sequencing of Methylocaldum marinum.</title>
        <authorList>
            <person name="Takeuchi M."/>
            <person name="Kamagata Y."/>
            <person name="Hiraoka S."/>
            <person name="Oshima K."/>
            <person name="Hattori M."/>
            <person name="Iwasaki W."/>
        </authorList>
    </citation>
    <scope>NUCLEOTIDE SEQUENCE [LARGE SCALE GENOMIC DNA]</scope>
    <source>
        <strain evidence="2 3">S8</strain>
    </source>
</reference>
<dbReference type="InterPro" id="IPR010780">
    <property type="entry name" value="DUF1375"/>
</dbReference>
<accession>A0A250KZ75</accession>
<dbReference type="PROSITE" id="PS51257">
    <property type="entry name" value="PROKAR_LIPOPROTEIN"/>
    <property type="match status" value="1"/>
</dbReference>